<proteinExistence type="predicted"/>
<protein>
    <recommendedName>
        <fullName evidence="3">PKD domain-containing protein</fullName>
    </recommendedName>
</protein>
<evidence type="ECO:0008006" key="3">
    <source>
        <dbReference type="Google" id="ProtNLM"/>
    </source>
</evidence>
<gene>
    <name evidence="1" type="ORF">K1Y72_03555</name>
</gene>
<reference evidence="1 2" key="1">
    <citation type="submission" date="2021-07" db="EMBL/GenBank/DDBJ databases">
        <title>Actinomadura sp. PM05-2 isolated from lichen.</title>
        <authorList>
            <person name="Somphong A."/>
            <person name="Phongsopitanun W."/>
            <person name="Tanasupawat S."/>
            <person name="Peongsungnone V."/>
        </authorList>
    </citation>
    <scope>NUCLEOTIDE SEQUENCE [LARGE SCALE GENOMIC DNA]</scope>
    <source>
        <strain evidence="1 2">PM05-2</strain>
    </source>
</reference>
<comment type="caution">
    <text evidence="1">The sequence shown here is derived from an EMBL/GenBank/DDBJ whole genome shotgun (WGS) entry which is preliminary data.</text>
</comment>
<sequence length="235" mass="24385">MLTVLLTAAAALAVPVDAGCTRTNGWLCSVGASSPGHHQAAAPAPGSGGQARADAVPQIEVVPMCGPTGGADHCITLPEAPRTPTADVVQMARDAFYLPPPRPRTSPARRTFVRLPTYLWIEGAAWGERRASVAVDGQRVTMTGRPQRVQWDLGETTLTCDGPGTPYARGVVSSCAHAYQRASARPYTVTATVYYSVRWTCTGACDSPGGDLGPLGATGRVPLSVAEIQTTADGG</sequence>
<organism evidence="1 2">
    <name type="scientific">Actinomadura parmotrematis</name>
    <dbReference type="NCBI Taxonomy" id="2864039"/>
    <lineage>
        <taxon>Bacteria</taxon>
        <taxon>Bacillati</taxon>
        <taxon>Actinomycetota</taxon>
        <taxon>Actinomycetes</taxon>
        <taxon>Streptosporangiales</taxon>
        <taxon>Thermomonosporaceae</taxon>
        <taxon>Actinomadura</taxon>
    </lineage>
</organism>
<evidence type="ECO:0000313" key="2">
    <source>
        <dbReference type="Proteomes" id="UP000774570"/>
    </source>
</evidence>
<dbReference type="RefSeq" id="WP_220163178.1">
    <property type="nucleotide sequence ID" value="NZ_JAIBOA010000002.1"/>
</dbReference>
<dbReference type="Proteomes" id="UP000774570">
    <property type="component" value="Unassembled WGS sequence"/>
</dbReference>
<dbReference type="EMBL" id="JAIBOA010000002">
    <property type="protein sequence ID" value="MBW8481435.1"/>
    <property type="molecule type" value="Genomic_DNA"/>
</dbReference>
<keyword evidence="2" id="KW-1185">Reference proteome</keyword>
<name>A0ABS7FMI2_9ACTN</name>
<evidence type="ECO:0000313" key="1">
    <source>
        <dbReference type="EMBL" id="MBW8481435.1"/>
    </source>
</evidence>
<accession>A0ABS7FMI2</accession>